<dbReference type="Gene3D" id="1.20.1440.60">
    <property type="entry name" value="23S rRNA-intervening sequence"/>
    <property type="match status" value="1"/>
</dbReference>
<accession>A0A5J4FWM7</accession>
<proteinExistence type="predicted"/>
<dbReference type="NCBIfam" id="TIGR02436">
    <property type="entry name" value="four helix bundle protein"/>
    <property type="match status" value="1"/>
</dbReference>
<dbReference type="AlphaFoldDB" id="A0A5J4FWM7"/>
<evidence type="ECO:0000313" key="2">
    <source>
        <dbReference type="Proteomes" id="UP000326994"/>
    </source>
</evidence>
<comment type="caution">
    <text evidence="1">The sequence shown here is derived from an EMBL/GenBank/DDBJ whole genome shotgun (WGS) entry which is preliminary data.</text>
</comment>
<reference evidence="1 2" key="1">
    <citation type="submission" date="2019-08" db="EMBL/GenBank/DDBJ databases">
        <title>Ulvibacter marinistellae sp. nov., isolated from a starfish, Patiria pectinifera.</title>
        <authorList>
            <person name="Kawano K."/>
            <person name="Ushijima N."/>
            <person name="Kihara M."/>
            <person name="Itoh H."/>
        </authorList>
    </citation>
    <scope>NUCLEOTIDE SEQUENCE [LARGE SCALE GENOMIC DNA]</scope>
    <source>
        <strain evidence="1 2">KK4</strain>
    </source>
</reference>
<dbReference type="SUPFAM" id="SSF158446">
    <property type="entry name" value="IVS-encoded protein-like"/>
    <property type="match status" value="1"/>
</dbReference>
<name>A0A5J4FWM7_9FLAO</name>
<dbReference type="OrthoDB" id="5515766at2"/>
<dbReference type="EMBL" id="BKCF01000001">
    <property type="protein sequence ID" value="GEQ85604.1"/>
    <property type="molecule type" value="Genomic_DNA"/>
</dbReference>
<sequence length="129" mass="15264">MGTIKKFEDLEIWQRGRKICQIVEFLFQNTELGKNYRLRNQMEGSSGSIMDNIAEGFGRDGNKEFHNFLSYAKGSVTELKSQLYRCYDKNYISEEKQKELLELCDIEINKIGAFMFYLRKTEFKGQKFK</sequence>
<dbReference type="InterPro" id="IPR012657">
    <property type="entry name" value="23S_rRNA-intervening_sequence"/>
</dbReference>
<organism evidence="1 2">
    <name type="scientific">Patiriisocius marinistellae</name>
    <dbReference type="NCBI Taxonomy" id="2494560"/>
    <lineage>
        <taxon>Bacteria</taxon>
        <taxon>Pseudomonadati</taxon>
        <taxon>Bacteroidota</taxon>
        <taxon>Flavobacteriia</taxon>
        <taxon>Flavobacteriales</taxon>
        <taxon>Flavobacteriaceae</taxon>
        <taxon>Patiriisocius</taxon>
    </lineage>
</organism>
<dbReference type="Proteomes" id="UP000326994">
    <property type="component" value="Unassembled WGS sequence"/>
</dbReference>
<dbReference type="CDD" id="cd16377">
    <property type="entry name" value="23S_rRNA_IVP_like"/>
    <property type="match status" value="1"/>
</dbReference>
<keyword evidence="2" id="KW-1185">Reference proteome</keyword>
<dbReference type="InterPro" id="IPR036583">
    <property type="entry name" value="23S_rRNA_IVS_sf"/>
</dbReference>
<protein>
    <submittedName>
        <fullName evidence="1">Four helix bundle protein</fullName>
    </submittedName>
</protein>
<dbReference type="PANTHER" id="PTHR38471:SF2">
    <property type="entry name" value="FOUR HELIX BUNDLE PROTEIN"/>
    <property type="match status" value="1"/>
</dbReference>
<dbReference type="RefSeq" id="WP_151893511.1">
    <property type="nucleotide sequence ID" value="NZ_BKCF01000001.1"/>
</dbReference>
<gene>
    <name evidence="1" type="ORF">ULMS_11120</name>
</gene>
<dbReference type="Pfam" id="PF05635">
    <property type="entry name" value="23S_rRNA_IVP"/>
    <property type="match status" value="1"/>
</dbReference>
<dbReference type="PANTHER" id="PTHR38471">
    <property type="entry name" value="FOUR HELIX BUNDLE PROTEIN"/>
    <property type="match status" value="1"/>
</dbReference>
<evidence type="ECO:0000313" key="1">
    <source>
        <dbReference type="EMBL" id="GEQ85604.1"/>
    </source>
</evidence>